<evidence type="ECO:0000256" key="5">
    <source>
        <dbReference type="ARBA" id="ARBA00029454"/>
    </source>
</evidence>
<evidence type="ECO:0000256" key="3">
    <source>
        <dbReference type="ARBA" id="ARBA00022598"/>
    </source>
</evidence>
<evidence type="ECO:0000256" key="1">
    <source>
        <dbReference type="ARBA" id="ARBA00022450"/>
    </source>
</evidence>
<dbReference type="InterPro" id="IPR010071">
    <property type="entry name" value="AA_adenyl_dom"/>
</dbReference>
<organism evidence="7 8">
    <name type="scientific">Aspergillus lentulus</name>
    <dbReference type="NCBI Taxonomy" id="293939"/>
    <lineage>
        <taxon>Eukaryota</taxon>
        <taxon>Fungi</taxon>
        <taxon>Dikarya</taxon>
        <taxon>Ascomycota</taxon>
        <taxon>Pezizomycotina</taxon>
        <taxon>Eurotiomycetes</taxon>
        <taxon>Eurotiomycetidae</taxon>
        <taxon>Eurotiales</taxon>
        <taxon>Aspergillaceae</taxon>
        <taxon>Aspergillus</taxon>
        <taxon>Aspergillus subgen. Fumigati</taxon>
    </lineage>
</organism>
<dbReference type="NCBIfam" id="TIGR01733">
    <property type="entry name" value="AA-adenyl-dom"/>
    <property type="match status" value="2"/>
</dbReference>
<dbReference type="Gene3D" id="3.30.300.30">
    <property type="match status" value="3"/>
</dbReference>
<dbReference type="Pfam" id="PF00501">
    <property type="entry name" value="AMP-binding"/>
    <property type="match status" value="3"/>
</dbReference>
<evidence type="ECO:0000313" key="8">
    <source>
        <dbReference type="Proteomes" id="UP000649114"/>
    </source>
</evidence>
<accession>A0AAN6BPN3</accession>
<dbReference type="GO" id="GO:0005737">
    <property type="term" value="C:cytoplasm"/>
    <property type="evidence" value="ECO:0007669"/>
    <property type="project" value="TreeGrafter"/>
</dbReference>
<dbReference type="Pfam" id="PF00550">
    <property type="entry name" value="PP-binding"/>
    <property type="match status" value="3"/>
</dbReference>
<feature type="domain" description="Carrier" evidence="6">
    <location>
        <begin position="1886"/>
        <end position="1962"/>
    </location>
</feature>
<dbReference type="NCBIfam" id="NF003417">
    <property type="entry name" value="PRK04813.1"/>
    <property type="match status" value="4"/>
</dbReference>
<dbReference type="InterPro" id="IPR020806">
    <property type="entry name" value="PKS_PP-bd"/>
</dbReference>
<keyword evidence="3" id="KW-0436">Ligase</keyword>
<dbReference type="PROSITE" id="PS00012">
    <property type="entry name" value="PHOSPHOPANTETHEINE"/>
    <property type="match status" value="1"/>
</dbReference>
<reference evidence="7" key="2">
    <citation type="submission" date="2020-04" db="EMBL/GenBank/DDBJ databases">
        <authorList>
            <person name="Santos R.A.C."/>
            <person name="Steenwyk J.L."/>
            <person name="Rivero-Menendez O."/>
            <person name="Mead M.E."/>
            <person name="Silva L.P."/>
            <person name="Bastos R.W."/>
            <person name="Alastruey-Izquierdo A."/>
            <person name="Goldman G.H."/>
            <person name="Rokas A."/>
        </authorList>
    </citation>
    <scope>NUCLEOTIDE SEQUENCE</scope>
    <source>
        <strain evidence="7">CNM-CM8927</strain>
    </source>
</reference>
<dbReference type="CDD" id="cd19542">
    <property type="entry name" value="CT_NRPS-like"/>
    <property type="match status" value="2"/>
</dbReference>
<dbReference type="Gene3D" id="3.30.559.10">
    <property type="entry name" value="Chloramphenicol acetyltransferase-like domain"/>
    <property type="match status" value="3"/>
</dbReference>
<dbReference type="GO" id="GO:0031177">
    <property type="term" value="F:phosphopantetheine binding"/>
    <property type="evidence" value="ECO:0007669"/>
    <property type="project" value="InterPro"/>
</dbReference>
<evidence type="ECO:0000259" key="6">
    <source>
        <dbReference type="PROSITE" id="PS50075"/>
    </source>
</evidence>
<dbReference type="Gene3D" id="1.10.1200.10">
    <property type="entry name" value="ACP-like"/>
    <property type="match status" value="3"/>
</dbReference>
<dbReference type="SUPFAM" id="SSF47336">
    <property type="entry name" value="ACP-like"/>
    <property type="match status" value="3"/>
</dbReference>
<evidence type="ECO:0000256" key="2">
    <source>
        <dbReference type="ARBA" id="ARBA00022553"/>
    </source>
</evidence>
<evidence type="ECO:0000256" key="4">
    <source>
        <dbReference type="ARBA" id="ARBA00022737"/>
    </source>
</evidence>
<reference evidence="7" key="1">
    <citation type="journal article" date="2020" name="bioRxiv">
        <title>Genomic and phenotypic heterogeneity of clinical isolates of the human pathogens Aspergillus fumigatus, Aspergillus lentulus and Aspergillus fumigatiaffinis.</title>
        <authorList>
            <person name="dos Santos R.A.C."/>
            <person name="Steenwyk J.L."/>
            <person name="Rivero-Menendez O."/>
            <person name="Mead M.E."/>
            <person name="Silva L.P."/>
            <person name="Bastos R.W."/>
            <person name="Alastruey-Izquierdo A."/>
            <person name="Goldman G.H."/>
            <person name="Rokas A."/>
        </authorList>
    </citation>
    <scope>NUCLEOTIDE SEQUENCE</scope>
    <source>
        <strain evidence="7">CNM-CM8927</strain>
    </source>
</reference>
<dbReference type="InterPro" id="IPR020845">
    <property type="entry name" value="AMP-binding_CS"/>
</dbReference>
<proteinExistence type="inferred from homology"/>
<dbReference type="SUPFAM" id="SSF56801">
    <property type="entry name" value="Acetyl-CoA synthetase-like"/>
    <property type="match status" value="4"/>
</dbReference>
<dbReference type="CDD" id="cd05918">
    <property type="entry name" value="A_NRPS_SidN3_like"/>
    <property type="match status" value="3"/>
</dbReference>
<keyword evidence="1" id="KW-0596">Phosphopantetheine</keyword>
<keyword evidence="4" id="KW-0677">Repeat</keyword>
<dbReference type="PROSITE" id="PS50075">
    <property type="entry name" value="CARRIER"/>
    <property type="match status" value="3"/>
</dbReference>
<dbReference type="InterPro" id="IPR001242">
    <property type="entry name" value="Condensation_dom"/>
</dbReference>
<evidence type="ECO:0000313" key="7">
    <source>
        <dbReference type="EMBL" id="KAF4205051.1"/>
    </source>
</evidence>
<dbReference type="PROSITE" id="PS00455">
    <property type="entry name" value="AMP_BINDING"/>
    <property type="match status" value="2"/>
</dbReference>
<dbReference type="InterPro" id="IPR042099">
    <property type="entry name" value="ANL_N_sf"/>
</dbReference>
<dbReference type="Proteomes" id="UP000649114">
    <property type="component" value="Unassembled WGS sequence"/>
</dbReference>
<dbReference type="EMBL" id="JAAAPU010000048">
    <property type="protein sequence ID" value="KAF4205051.1"/>
    <property type="molecule type" value="Genomic_DNA"/>
</dbReference>
<dbReference type="InterPro" id="IPR000873">
    <property type="entry name" value="AMP-dep_synth/lig_dom"/>
</dbReference>
<dbReference type="InterPro" id="IPR036736">
    <property type="entry name" value="ACP-like_sf"/>
</dbReference>
<dbReference type="FunFam" id="3.30.300.30:FF:000015">
    <property type="entry name" value="Nonribosomal peptide synthase SidD"/>
    <property type="match status" value="3"/>
</dbReference>
<name>A0AAN6BPN3_ASPLE</name>
<comment type="similarity">
    <text evidence="5">Belongs to the NRP synthetase family.</text>
</comment>
<dbReference type="Gene3D" id="3.40.50.12780">
    <property type="entry name" value="N-terminal domain of ligase-like"/>
    <property type="match status" value="4"/>
</dbReference>
<dbReference type="InterPro" id="IPR006162">
    <property type="entry name" value="Ppantetheine_attach_site"/>
</dbReference>
<sequence>MDDRVAPSGGMLPRLNDGVGPDDLTIRCHDIPSRTIPQITRFCHEKGIDIAAFFRTSWALFVRGFSEADQVCFGFGDLRSTSEKKGKTAKFVVLQTLFSTQITLAQLLKEENGEIATVVCQEAAPPHNSALLLAQTMNKTEAKERVAGVMGDYGVLILVGLDDASAPINLSLWYHTSILCPRYAENLASTIVKIIEEFLLCPEKRVRDVDLFSQSNKIDVVQWNAHQCWKPASLLGTVSRHARERADHPAVHAWDGIISYSDLDLLATKWAQHLHQLGIQRQAMVLVLMDRSKWAVVAEIAVLKAGAAFIPLDASQPLERLKYIIHETGARILMASERLADILSDHVDMTLVISDKTMTGLSEPHKSGSYPIAPEDTAYILFTSGSTGTPKGCVVSYGALADVVNQSAALNILPESRVLQFASYTFGVSLIEIYCTLARGATICIPSADDRINALDSAMNEMQITWAFLTPSTASSIMGPVESLRTLVLAGEPMGLNHLQTWIDRVELLQGFGFTEWAGICCVSMIHSEREIHVIGSSPTACLWLVDPTDHNKLAPVGAVAELVVSGPALAREYLNNPKQTEGAFLTNPPWLKTVSPRGLPDTRLYKTGDLVQYRVDGTLKYVARKDTQVKIRGQRVELAEVEYHIRRACTQVQKVIVDCAAPADSKQGPMLVAFMYSTEFEALLAGFPSQVTAIKASLERHLPSYMRPSVYFPLQSVPLTVSGKTDRRALRQIIQGSLLRDLQAYESEESVIVPPATKVTKRLHQLFAETLRLDPSTFGIHHSFLRLGGDSITAMQLVNRSRKTGYRVTVQDVLRFETVARIAEHFDAGDSEPCLDPALADTSSSSKPQSQLCLTPQQLDEIVRQHSSALPISRIEEVEAVYPCSPVQEGMLVSQNHQSTHYQMRFVWEVLARDSLHPTVNIPRLQSAWRSVRQRHSMLRTICLTNATSDRYAIQVVLRDTTLLDAAVIHDPHVDPASILARKEATRRPQSPDVPQLTIFQGNDTSKVWAVLNVNHTVVDAMSISIIMRDLSFLYSGCSDELAVTPANYGVYLDYLSALSMDEGLSFWMRYLNGVEPCHFPQLNSPTQAVSPPKMRSFPVDLSEDVLKYHGFCKSHGLTVANLFKLAWALVLRLYTGSSNVCFGYAPSFRDAPLPGIEDAVGPFINMLLCRVDMSQGSSSLLDILKDIQASSLHALEHRHVPLAEIRHRLHLAGEAMLNTGITFPARLRASRNSSAAITVTEIERIDPTEYDIVLVVDAHDTELACTIKSDDNFLPETQVHSLADTLKQALLTITTQKHLCVSQVLLLGTIQQKQLEEWNQEDLRDVDQCVHHLILERCRLAPDALAVDAWDGRWTYREMDDLSSCLAYHLQDLDASLGPEVFVPLCFTKTCWLPITILAVMKAGAAFVLLEHSNPVERLKEICAQLQAPFILSNTECVGLARQLSSRVVVVDDEDRSWTLLAKRERPPAVASHHPLYAVFTSGSTGTPKGVVIEHHSFAATATAVQEYTDFTAEDRMFQFSSYAFNISVMEHLLCLLSGACLCIPSESDRKNRLIECVNELKVTFAILTPTVLRLLDPHRIPTLKAFIVGGEHVRKSDIQVWASKVRLYSMYGSAECTAIATGHRCSGQESDDGLIGKALRSVATWVVDPQSPDILSPVGVVGELMVEGPGLSRGYFQGRQAGPDSPFLAKHPQWVRHFRGEAAAADRRFYRTGDLVMYTADGNLRYIGRKDTQIKISGQRVELGEIETAIEKFFPGTHQVIADVVRLRGEEPGKEASHPVLVAMIQDHSASSRWDQRDDSADQDQETILVRGEKLPAAQATALLAHLQTSLPRYMVPSMFIAVRRVPLTKTGKVDRKYLRQTVQKLPLRDMDQYNALSIPRRPVTSKAEKDLQLLFAEICQLPRESISADSNFFLIGGDSLLAMKMITAARRMGVRLVVENIMRNPRLADLAATITYSDANEPLLEPITPFSLLSPSSSLDVKEWAVSLCHLTHDTIEDIYPCTPMQEGMMGLSQKKPGMYTVRVPFDLSVGADVAQLCSSWQMTVNSNPILRTRIMQTPDAGLYQVVATPGASKIDWPVYEDLDAYIAKDAARPMDLGQPLIRFALIRRDSDRFTNLVLTIHHAIYDAASLASLFEQVEAAYHGKLLGIKPFNQFIRHITTQDAAMQAAFWASEFKDLEASIFPPLPAALQTPEPISTLETPVCVPLGPTRANATLTNVVRLAWGILVSYYTNNPDVVFGVTLSGRTTSINALDEVSGPTIATVPFRVRIDEKRTVHEALSDVQATATRIIPFEQTGLQNIRQINHETASACDFQSLLVVQAPRQKERHGSFMQLPESHQFSYNAFANDALMVVCDLPEMEASDRTVKITASFDERVLVPEQVRRILGQFAHILQQVHAQPDRLVHDIEGVSPSDMCQLQEWNGRIPGASPHTLHDLVLRHVQDRPHALAVSSWDGELTYKMLDVVSAHLATKLIELGVSSGTFVPLCYEKSAVPTATMLAVLRAGGACANIDPALPLERVREILCQIQPTVVLTSATQRDSMIMALGRSEPVHVIPSLDSLIRAADGGVSHFVNVPVRLDAPAFIQFTSGSTGTPKGIILEHVNLATSIHYNASKQGLGPSSRALHFASYSFDVSIYENFSTLALGGCVFVPSEERRISDIAGYIHENRLNWALITPSLASTIQPSKVPTLKTLALVGEAIPLEVAETWASKVKLVNAYGPCEATFCAGGIIPSENWLPGTIGPMLGGVGWVTRPDDPSRLAPVGAVGELLIEGSIVTREYLNNPQKTKEGYIEAPGWLTRFRNGKPGRLYRSGDLVQYLEHGCIRYIGRADTQVKIRGQRIELGEVEYFVRRAFPRAQQVVADLIVPSSGGGKQTILAAFILLSNEDQKEAQGHHDGCILPAFAQFHADIAAAIPRLQGSLPSAMVPVVYLPLTSIPLTASGKTNRLKLKQLAQSLTWRDLEPYTASQTVCNRVPETATEAKLHSVAVTVLNIPPEQLGVDDDLTVRGLDSIGAMRFVVALRQRGLCLAVPDIFTHRQLSALANIVKSIDNDTVDIHECREREGRDPVSSLVQASSEDIMEHLETQYGLRPDKVEIVLPTTQFQREWLTSSHHGYLALRLPASFSHERLQHALQAVVTKHSILRTLFISPPGMTILQLVHCPTQVRLRLIEDPDNDIEALCREDARSPVPYGGQYFQPLLVRTGPQQDSTLILRLSHAQYDGLSLPLLLQEIATYYNNDGPSDVDSDLSTQKTFADFVTRRAQMQTAAVFDFWRELLLGSSMTCLSPEISGGASPDTPEISIFRKKVIPMPTLPAGVTLATLHKAAWAIVLSRIASCRDLVFGQVVHGRSIPMKEVLGIIGPCTNIIPVRVRLTSGQTVRDLLMQIQMQHFQTSDHSVVDMDDIVEKSTSWPSGTGYSSVVQHQNVPLTYDLSLENHYITAKTYTFNFIPQVPYITSWPWNDNELEIGIWASNHSLDTATADRLLEAVCDKTKALTLSLGCPIEGPVEGSRDWAWAAVAERSKRMLAVGPSFHLMGILNMMAPIISATPSVLTHEKRLTVDYLAEVIKHGQARTAVLTPSMLEELCESKKGTECLKTSDMLAFRGAPMAREAGDRIAEVYQEKDEWPYLEHNPFAGYEMRDAGDEGYELVVVRGEKGRTLHAVFHSYPEKTEYRTGDLFTPHLDKKGLWLYAGRRGDVIVLSNCEKFNPINMEETVSSHPLLDLQKYIRITESKYYSS</sequence>
<dbReference type="SMART" id="SM00823">
    <property type="entry name" value="PKS_PP"/>
    <property type="match status" value="1"/>
</dbReference>
<dbReference type="Gene3D" id="3.30.559.30">
    <property type="entry name" value="Nonribosomal peptide synthetase, condensation domain"/>
    <property type="match status" value="4"/>
</dbReference>
<dbReference type="PANTHER" id="PTHR45527">
    <property type="entry name" value="NONRIBOSOMAL PEPTIDE SYNTHETASE"/>
    <property type="match status" value="1"/>
</dbReference>
<dbReference type="InterPro" id="IPR045851">
    <property type="entry name" value="AMP-bd_C_sf"/>
</dbReference>
<protein>
    <recommendedName>
        <fullName evidence="6">Carrier domain-containing protein</fullName>
    </recommendedName>
</protein>
<dbReference type="GO" id="GO:0043041">
    <property type="term" value="P:amino acid activation for nonribosomal peptide biosynthetic process"/>
    <property type="evidence" value="ECO:0007669"/>
    <property type="project" value="TreeGrafter"/>
</dbReference>
<dbReference type="GO" id="GO:0044550">
    <property type="term" value="P:secondary metabolite biosynthetic process"/>
    <property type="evidence" value="ECO:0007669"/>
    <property type="project" value="TreeGrafter"/>
</dbReference>
<dbReference type="InterPro" id="IPR023213">
    <property type="entry name" value="CAT-like_dom_sf"/>
</dbReference>
<dbReference type="FunFam" id="3.30.559.30:FF:000003">
    <property type="entry name" value="Nonribosomal peptide synthase SidD"/>
    <property type="match status" value="1"/>
</dbReference>
<feature type="domain" description="Carrier" evidence="6">
    <location>
        <begin position="2983"/>
        <end position="3056"/>
    </location>
</feature>
<dbReference type="GO" id="GO:0016874">
    <property type="term" value="F:ligase activity"/>
    <property type="evidence" value="ECO:0007669"/>
    <property type="project" value="UniProtKB-KW"/>
</dbReference>
<feature type="domain" description="Carrier" evidence="6">
    <location>
        <begin position="758"/>
        <end position="831"/>
    </location>
</feature>
<dbReference type="InterPro" id="IPR009081">
    <property type="entry name" value="PP-bd_ACP"/>
</dbReference>
<dbReference type="CDD" id="cd19545">
    <property type="entry name" value="FUM14_C_NRPS-like"/>
    <property type="match status" value="1"/>
</dbReference>
<dbReference type="Pfam" id="PF00668">
    <property type="entry name" value="Condensation"/>
    <property type="match status" value="3"/>
</dbReference>
<dbReference type="PANTHER" id="PTHR45527:SF16">
    <property type="entry name" value="NONRIBOSOMAL PEPTIDE SYNTHASE ATNA-RELATED"/>
    <property type="match status" value="1"/>
</dbReference>
<gene>
    <name evidence="7" type="ORF">CNMCM8927_006565</name>
</gene>
<dbReference type="SUPFAM" id="SSF52777">
    <property type="entry name" value="CoA-dependent acyltransferases"/>
    <property type="match status" value="7"/>
</dbReference>
<keyword evidence="2" id="KW-0597">Phosphoprotein</keyword>
<comment type="caution">
    <text evidence="7">The sequence shown here is derived from an EMBL/GenBank/DDBJ whole genome shotgun (WGS) entry which is preliminary data.</text>
</comment>